<evidence type="ECO:0000256" key="5">
    <source>
        <dbReference type="ARBA" id="ARBA00023136"/>
    </source>
</evidence>
<feature type="transmembrane region" description="Helical" evidence="6">
    <location>
        <begin position="197"/>
        <end position="214"/>
    </location>
</feature>
<gene>
    <name evidence="7" type="ORF">HLB44_01005</name>
</gene>
<dbReference type="InterPro" id="IPR005496">
    <property type="entry name" value="Integral_membrane_TerC"/>
</dbReference>
<keyword evidence="8" id="KW-1185">Reference proteome</keyword>
<comment type="similarity">
    <text evidence="2">Belongs to the TerC family.</text>
</comment>
<evidence type="ECO:0000313" key="7">
    <source>
        <dbReference type="EMBL" id="NRF65551.1"/>
    </source>
</evidence>
<organism evidence="7 8">
    <name type="scientific">Pseudaquabacterium terrae</name>
    <dbReference type="NCBI Taxonomy" id="2732868"/>
    <lineage>
        <taxon>Bacteria</taxon>
        <taxon>Pseudomonadati</taxon>
        <taxon>Pseudomonadota</taxon>
        <taxon>Betaproteobacteria</taxon>
        <taxon>Burkholderiales</taxon>
        <taxon>Sphaerotilaceae</taxon>
        <taxon>Pseudaquabacterium</taxon>
    </lineage>
</organism>
<keyword evidence="3 6" id="KW-0812">Transmembrane</keyword>
<dbReference type="Proteomes" id="UP000737171">
    <property type="component" value="Unassembled WGS sequence"/>
</dbReference>
<keyword evidence="5 6" id="KW-0472">Membrane</keyword>
<evidence type="ECO:0000256" key="3">
    <source>
        <dbReference type="ARBA" id="ARBA00022692"/>
    </source>
</evidence>
<feature type="transmembrane region" description="Helical" evidence="6">
    <location>
        <begin position="12"/>
        <end position="36"/>
    </location>
</feature>
<evidence type="ECO:0000256" key="2">
    <source>
        <dbReference type="ARBA" id="ARBA00007511"/>
    </source>
</evidence>
<evidence type="ECO:0000313" key="8">
    <source>
        <dbReference type="Proteomes" id="UP000737171"/>
    </source>
</evidence>
<feature type="transmembrane region" description="Helical" evidence="6">
    <location>
        <begin position="48"/>
        <end position="69"/>
    </location>
</feature>
<sequence length="257" mass="27654">MELLLDPQVWIAFAMLTALEIVLGIDNIIFISILVGRLPPEQRNSARRLGLAFAMVTRLALLFSLSWVMGLKEELFSLLGQSISGRDLVLLGGGLFLLYKASHEIFVEVEARDLRDTPAAGAEESTLDAAALAARRTMLWATIGQIAVIDIVFSLDSVITAVGMVDQLAVMAAAVIAAVGVMLWASKPIGEFVDSHPSVKVLALAFLVMVGMALTAEAFDAHVPKGYIYASMAFSLAVEALNLRARRKRQQLAVTGT</sequence>
<reference evidence="7 8" key="1">
    <citation type="submission" date="2020-05" db="EMBL/GenBank/DDBJ databases">
        <title>Aquincola sp. isolate from soil.</title>
        <authorList>
            <person name="Han J."/>
            <person name="Kim D.-U."/>
        </authorList>
    </citation>
    <scope>NUCLEOTIDE SEQUENCE [LARGE SCALE GENOMIC DNA]</scope>
    <source>
        <strain evidence="7 8">S2</strain>
    </source>
</reference>
<feature type="transmembrane region" description="Helical" evidence="6">
    <location>
        <begin position="168"/>
        <end position="185"/>
    </location>
</feature>
<dbReference type="EMBL" id="JABRWJ010000001">
    <property type="protein sequence ID" value="NRF65551.1"/>
    <property type="molecule type" value="Genomic_DNA"/>
</dbReference>
<feature type="transmembrane region" description="Helical" evidence="6">
    <location>
        <begin position="226"/>
        <end position="243"/>
    </location>
</feature>
<dbReference type="RefSeq" id="WP_173119698.1">
    <property type="nucleotide sequence ID" value="NZ_JABRWJ010000001.1"/>
</dbReference>
<evidence type="ECO:0000256" key="1">
    <source>
        <dbReference type="ARBA" id="ARBA00004141"/>
    </source>
</evidence>
<dbReference type="PANTHER" id="PTHR30238:SF4">
    <property type="entry name" value="SLL1022 PROTEIN"/>
    <property type="match status" value="1"/>
</dbReference>
<evidence type="ECO:0000256" key="6">
    <source>
        <dbReference type="SAM" id="Phobius"/>
    </source>
</evidence>
<keyword evidence="4 6" id="KW-1133">Transmembrane helix</keyword>
<comment type="subcellular location">
    <subcellularLocation>
        <location evidence="1">Membrane</location>
        <topology evidence="1">Multi-pass membrane protein</topology>
    </subcellularLocation>
</comment>
<name>A0ABX2EAH4_9BURK</name>
<dbReference type="Pfam" id="PF03741">
    <property type="entry name" value="TerC"/>
    <property type="match status" value="1"/>
</dbReference>
<dbReference type="PANTHER" id="PTHR30238">
    <property type="entry name" value="MEMBRANE BOUND PREDICTED REDOX MODULATOR"/>
    <property type="match status" value="1"/>
</dbReference>
<proteinExistence type="inferred from homology"/>
<protein>
    <submittedName>
        <fullName evidence="7">TerC family protein</fullName>
    </submittedName>
</protein>
<comment type="caution">
    <text evidence="7">The sequence shown here is derived from an EMBL/GenBank/DDBJ whole genome shotgun (WGS) entry which is preliminary data.</text>
</comment>
<accession>A0ABX2EAH4</accession>
<evidence type="ECO:0000256" key="4">
    <source>
        <dbReference type="ARBA" id="ARBA00022989"/>
    </source>
</evidence>